<organism evidence="1">
    <name type="scientific">Mycobacterium xenopi 4042</name>
    <dbReference type="NCBI Taxonomy" id="1299334"/>
    <lineage>
        <taxon>Bacteria</taxon>
        <taxon>Bacillati</taxon>
        <taxon>Actinomycetota</taxon>
        <taxon>Actinomycetes</taxon>
        <taxon>Mycobacteriales</taxon>
        <taxon>Mycobacteriaceae</taxon>
        <taxon>Mycobacterium</taxon>
    </lineage>
</organism>
<dbReference type="PATRIC" id="fig|1299334.3.peg.1854"/>
<proteinExistence type="predicted"/>
<dbReference type="EC" id="2.3.1.-" evidence="1"/>
<keyword evidence="1" id="KW-0012">Acyltransferase</keyword>
<accession>X8DJ37</accession>
<comment type="caution">
    <text evidence="1">The sequence shown here is derived from an EMBL/GenBank/DDBJ whole genome shotgun (WGS) entry which is preliminary data.</text>
</comment>
<gene>
    <name evidence="1" type="ORF">I553_10508</name>
</gene>
<evidence type="ECO:0000313" key="1">
    <source>
        <dbReference type="EMBL" id="EUA68389.1"/>
    </source>
</evidence>
<protein>
    <submittedName>
        <fullName evidence="1">MPT51/MPB51 antigen domain protein</fullName>
        <ecNumber evidence="1">2.3.1.-</ecNumber>
    </submittedName>
</protein>
<sequence>MDMRSLSMLLRVLWAVVLTVGFWSIAATHLGSAHAANYESLMVPSAAMGRDIPVAFLGGARTRCTCSMRSTPAPMSATG</sequence>
<dbReference type="EMBL" id="JAOB01000016">
    <property type="protein sequence ID" value="EUA68389.1"/>
    <property type="molecule type" value="Genomic_DNA"/>
</dbReference>
<dbReference type="GO" id="GO:0016746">
    <property type="term" value="F:acyltransferase activity"/>
    <property type="evidence" value="ECO:0007669"/>
    <property type="project" value="UniProtKB-KW"/>
</dbReference>
<reference evidence="1" key="1">
    <citation type="submission" date="2014-01" db="EMBL/GenBank/DDBJ databases">
        <authorList>
            <person name="Brown-Elliot B."/>
            <person name="Wallace R."/>
            <person name="Lenaerts A."/>
            <person name="Ordway D."/>
            <person name="DeGroote M.A."/>
            <person name="Parker T."/>
            <person name="Sizemore C."/>
            <person name="Tallon L.J."/>
            <person name="Sadzewicz L.K."/>
            <person name="Sengamalay N."/>
            <person name="Fraser C.M."/>
            <person name="Hine E."/>
            <person name="Shefchek K.A."/>
            <person name="Das S.P."/>
            <person name="Tettelin H."/>
        </authorList>
    </citation>
    <scope>NUCLEOTIDE SEQUENCE [LARGE SCALE GENOMIC DNA]</scope>
    <source>
        <strain evidence="1">4042</strain>
    </source>
</reference>
<dbReference type="AlphaFoldDB" id="X8DJ37"/>
<name>X8DJ37_MYCXE</name>
<keyword evidence="1" id="KW-0808">Transferase</keyword>